<dbReference type="InterPro" id="IPR036390">
    <property type="entry name" value="WH_DNA-bd_sf"/>
</dbReference>
<dbReference type="AlphaFoldDB" id="A0A841TZI1"/>
<dbReference type="GO" id="GO:0003677">
    <property type="term" value="F:DNA binding"/>
    <property type="evidence" value="ECO:0007669"/>
    <property type="project" value="UniProtKB-KW"/>
</dbReference>
<dbReference type="Pfam" id="PF00392">
    <property type="entry name" value="GntR"/>
    <property type="match status" value="1"/>
</dbReference>
<dbReference type="EMBL" id="JACJVR010000077">
    <property type="protein sequence ID" value="MBB6693686.1"/>
    <property type="molecule type" value="Genomic_DNA"/>
</dbReference>
<dbReference type="CDD" id="cd07377">
    <property type="entry name" value="WHTH_GntR"/>
    <property type="match status" value="1"/>
</dbReference>
<dbReference type="Proteomes" id="UP000553776">
    <property type="component" value="Unassembled WGS sequence"/>
</dbReference>
<dbReference type="RefSeq" id="WP_185137669.1">
    <property type="nucleotide sequence ID" value="NZ_JACJVR010000077.1"/>
</dbReference>
<keyword evidence="1" id="KW-0805">Transcription regulation</keyword>
<dbReference type="PROSITE" id="PS50949">
    <property type="entry name" value="HTH_GNTR"/>
    <property type="match status" value="1"/>
</dbReference>
<evidence type="ECO:0000259" key="4">
    <source>
        <dbReference type="PROSITE" id="PS50949"/>
    </source>
</evidence>
<dbReference type="InterPro" id="IPR000524">
    <property type="entry name" value="Tscrpt_reg_HTH_GntR"/>
</dbReference>
<dbReference type="Gene3D" id="1.20.120.530">
    <property type="entry name" value="GntR ligand-binding domain-like"/>
    <property type="match status" value="1"/>
</dbReference>
<dbReference type="PANTHER" id="PTHR43537">
    <property type="entry name" value="TRANSCRIPTIONAL REGULATOR, GNTR FAMILY"/>
    <property type="match status" value="1"/>
</dbReference>
<accession>A0A841TZI1</accession>
<dbReference type="InterPro" id="IPR036388">
    <property type="entry name" value="WH-like_DNA-bd_sf"/>
</dbReference>
<dbReference type="SMART" id="SM00345">
    <property type="entry name" value="HTH_GNTR"/>
    <property type="match status" value="1"/>
</dbReference>
<dbReference type="PANTHER" id="PTHR43537:SF24">
    <property type="entry name" value="GLUCONATE OPERON TRANSCRIPTIONAL REPRESSOR"/>
    <property type="match status" value="1"/>
</dbReference>
<dbReference type="SUPFAM" id="SSF46785">
    <property type="entry name" value="Winged helix' DNA-binding domain"/>
    <property type="match status" value="1"/>
</dbReference>
<proteinExistence type="predicted"/>
<evidence type="ECO:0000313" key="5">
    <source>
        <dbReference type="EMBL" id="MBB6693686.1"/>
    </source>
</evidence>
<keyword evidence="3" id="KW-0804">Transcription</keyword>
<organism evidence="5 6">
    <name type="scientific">Cohnella xylanilytica</name>
    <dbReference type="NCBI Taxonomy" id="557555"/>
    <lineage>
        <taxon>Bacteria</taxon>
        <taxon>Bacillati</taxon>
        <taxon>Bacillota</taxon>
        <taxon>Bacilli</taxon>
        <taxon>Bacillales</taxon>
        <taxon>Paenibacillaceae</taxon>
        <taxon>Cohnella</taxon>
    </lineage>
</organism>
<evidence type="ECO:0000256" key="2">
    <source>
        <dbReference type="ARBA" id="ARBA00023125"/>
    </source>
</evidence>
<dbReference type="InterPro" id="IPR011711">
    <property type="entry name" value="GntR_C"/>
</dbReference>
<dbReference type="SMART" id="SM00895">
    <property type="entry name" value="FCD"/>
    <property type="match status" value="1"/>
</dbReference>
<dbReference type="Gene3D" id="1.10.10.10">
    <property type="entry name" value="Winged helix-like DNA-binding domain superfamily/Winged helix DNA-binding domain"/>
    <property type="match status" value="1"/>
</dbReference>
<protein>
    <submittedName>
        <fullName evidence="5">GntR family transcriptional regulator</fullName>
    </submittedName>
</protein>
<feature type="domain" description="HTH gntR-type" evidence="4">
    <location>
        <begin position="9"/>
        <end position="76"/>
    </location>
</feature>
<keyword evidence="6" id="KW-1185">Reference proteome</keyword>
<keyword evidence="2" id="KW-0238">DNA-binding</keyword>
<name>A0A841TZI1_9BACL</name>
<dbReference type="Pfam" id="PF07729">
    <property type="entry name" value="FCD"/>
    <property type="match status" value="1"/>
</dbReference>
<dbReference type="InterPro" id="IPR008920">
    <property type="entry name" value="TF_FadR/GntR_C"/>
</dbReference>
<gene>
    <name evidence="5" type="ORF">H7B90_20020</name>
</gene>
<sequence>MGCLAVKSISKQQLAYDFIYAQIMAGVYLPGQRIVVEQLVQELSLSPSPIREAIRKLEADGLLRNKPYAGVVVTSFKLKEAVERMRVLAALDGYATALSGPRLTSADLNELDELNSELKECANEQMFVRAGAIDRAFHDKLNGRCDNDYLLNSIKDITEKLNTIRDLNVMFYPMRIVESVKEHETLISYIREGRSAMELEAYMRTHRHNAIEAYTQTVDKV</sequence>
<dbReference type="SUPFAM" id="SSF48008">
    <property type="entry name" value="GntR ligand-binding domain-like"/>
    <property type="match status" value="1"/>
</dbReference>
<evidence type="ECO:0000256" key="3">
    <source>
        <dbReference type="ARBA" id="ARBA00023163"/>
    </source>
</evidence>
<evidence type="ECO:0000256" key="1">
    <source>
        <dbReference type="ARBA" id="ARBA00023015"/>
    </source>
</evidence>
<reference evidence="5 6" key="1">
    <citation type="submission" date="2020-08" db="EMBL/GenBank/DDBJ databases">
        <title>Cohnella phylogeny.</title>
        <authorList>
            <person name="Dunlap C."/>
        </authorList>
    </citation>
    <scope>NUCLEOTIDE SEQUENCE [LARGE SCALE GENOMIC DNA]</scope>
    <source>
        <strain evidence="5 6">DSM 25239</strain>
    </source>
</reference>
<dbReference type="GO" id="GO:0003700">
    <property type="term" value="F:DNA-binding transcription factor activity"/>
    <property type="evidence" value="ECO:0007669"/>
    <property type="project" value="InterPro"/>
</dbReference>
<comment type="caution">
    <text evidence="5">The sequence shown here is derived from an EMBL/GenBank/DDBJ whole genome shotgun (WGS) entry which is preliminary data.</text>
</comment>
<evidence type="ECO:0000313" key="6">
    <source>
        <dbReference type="Proteomes" id="UP000553776"/>
    </source>
</evidence>